<keyword evidence="3" id="KW-1185">Reference proteome</keyword>
<evidence type="ECO:0000313" key="2">
    <source>
        <dbReference type="EMBL" id="CCX12889.1"/>
    </source>
</evidence>
<dbReference type="OrthoDB" id="10658560at2759"/>
<dbReference type="EMBL" id="HF935726">
    <property type="protein sequence ID" value="CCX12889.1"/>
    <property type="molecule type" value="Genomic_DNA"/>
</dbReference>
<sequence length="250" mass="27286">MGIPLWRDPTAPGYVPDPPAATAAATTTSSCPYTVPSNPTSRPALTTAAETLASLTEILRASGRAQNDVVFMLSRQRRQRVLDAETRLMNAEREARNAENDAASNAATFGGGENDVATNADTSDTASNAATVGQPRDDLTAATARHAAFQVAHPLPSDAIDSFQHLVNQIRHIGNLQDAFLNRDWNTPEPESREPEEPGPERIVVGTAEVGQRNPVEELARLREREARLRGMQYPPKTPKNRMREAWNEE</sequence>
<gene>
    <name evidence="2" type="ORF">PCON_12483</name>
</gene>
<feature type="region of interest" description="Disordered" evidence="1">
    <location>
        <begin position="95"/>
        <end position="133"/>
    </location>
</feature>
<evidence type="ECO:0000313" key="3">
    <source>
        <dbReference type="Proteomes" id="UP000018144"/>
    </source>
</evidence>
<dbReference type="AlphaFoldDB" id="U4L6Z8"/>
<feature type="compositionally biased region" description="Basic and acidic residues" evidence="1">
    <location>
        <begin position="190"/>
        <end position="200"/>
    </location>
</feature>
<dbReference type="Proteomes" id="UP000018144">
    <property type="component" value="Unassembled WGS sequence"/>
</dbReference>
<organism evidence="2 3">
    <name type="scientific">Pyronema omphalodes (strain CBS 100304)</name>
    <name type="common">Pyronema confluens</name>
    <dbReference type="NCBI Taxonomy" id="1076935"/>
    <lineage>
        <taxon>Eukaryota</taxon>
        <taxon>Fungi</taxon>
        <taxon>Dikarya</taxon>
        <taxon>Ascomycota</taxon>
        <taxon>Pezizomycotina</taxon>
        <taxon>Pezizomycetes</taxon>
        <taxon>Pezizales</taxon>
        <taxon>Pyronemataceae</taxon>
        <taxon>Pyronema</taxon>
    </lineage>
</organism>
<feature type="compositionally biased region" description="Low complexity" evidence="1">
    <location>
        <begin position="114"/>
        <end position="132"/>
    </location>
</feature>
<feature type="region of interest" description="Disordered" evidence="1">
    <location>
        <begin position="229"/>
        <end position="250"/>
    </location>
</feature>
<feature type="region of interest" description="Disordered" evidence="1">
    <location>
        <begin position="183"/>
        <end position="202"/>
    </location>
</feature>
<dbReference type="PROSITE" id="PS51257">
    <property type="entry name" value="PROKAR_LIPOPROTEIN"/>
    <property type="match status" value="1"/>
</dbReference>
<protein>
    <submittedName>
        <fullName evidence="2">Uncharacterized protein</fullName>
    </submittedName>
</protein>
<proteinExistence type="predicted"/>
<evidence type="ECO:0000256" key="1">
    <source>
        <dbReference type="SAM" id="MobiDB-lite"/>
    </source>
</evidence>
<name>U4L6Z8_PYROM</name>
<reference evidence="2 3" key="1">
    <citation type="journal article" date="2013" name="PLoS Genet.">
        <title>The genome and development-dependent transcriptomes of Pyronema confluens: a window into fungal evolution.</title>
        <authorList>
            <person name="Traeger S."/>
            <person name="Altegoer F."/>
            <person name="Freitag M."/>
            <person name="Gabaldon T."/>
            <person name="Kempken F."/>
            <person name="Kumar A."/>
            <person name="Marcet-Houben M."/>
            <person name="Poggeler S."/>
            <person name="Stajich J.E."/>
            <person name="Nowrousian M."/>
        </authorList>
    </citation>
    <scope>NUCLEOTIDE SEQUENCE [LARGE SCALE GENOMIC DNA]</scope>
    <source>
        <strain evidence="3">CBS 100304</strain>
        <tissue evidence="2">Vegetative mycelium</tissue>
    </source>
</reference>
<accession>U4L6Z8</accession>